<dbReference type="GO" id="GO:0006954">
    <property type="term" value="P:inflammatory response"/>
    <property type="evidence" value="ECO:0007669"/>
    <property type="project" value="InterPro"/>
</dbReference>
<proteinExistence type="predicted"/>
<comment type="caution">
    <text evidence="2">The sequence shown here is derived from an EMBL/GenBank/DDBJ whole genome shotgun (WGS) entry which is preliminary data.</text>
</comment>
<feature type="non-terminal residue" evidence="2">
    <location>
        <position position="123"/>
    </location>
</feature>
<feature type="non-terminal residue" evidence="2">
    <location>
        <position position="1"/>
    </location>
</feature>
<dbReference type="SMART" id="SM00208">
    <property type="entry name" value="TNFR"/>
    <property type="match status" value="2"/>
</dbReference>
<evidence type="ECO:0000313" key="2">
    <source>
        <dbReference type="EMBL" id="NXT11357.1"/>
    </source>
</evidence>
<reference evidence="2 3" key="1">
    <citation type="submission" date="2019-09" db="EMBL/GenBank/DDBJ databases">
        <title>Bird 10,000 Genomes (B10K) Project - Family phase.</title>
        <authorList>
            <person name="Zhang G."/>
        </authorList>
    </citation>
    <scope>NUCLEOTIDE SEQUENCE [LARGE SCALE GENOMIC DNA]</scope>
    <source>
        <strain evidence="2">B10K-DU-012-46</strain>
    </source>
</reference>
<gene>
    <name evidence="2" type="primary">Tnfrsf4</name>
    <name evidence="2" type="ORF">PRUFUL_R01316</name>
</gene>
<dbReference type="Pfam" id="PF00020">
    <property type="entry name" value="TNFR_c6"/>
    <property type="match status" value="1"/>
</dbReference>
<dbReference type="AlphaFoldDB" id="A0A7L2ZU28"/>
<dbReference type="InterPro" id="IPR009030">
    <property type="entry name" value="Growth_fac_rcpt_cys_sf"/>
</dbReference>
<dbReference type="SUPFAM" id="SSF57586">
    <property type="entry name" value="TNF receptor-like"/>
    <property type="match status" value="1"/>
</dbReference>
<dbReference type="InterPro" id="IPR020445">
    <property type="entry name" value="TNFR_4"/>
</dbReference>
<dbReference type="Proteomes" id="UP000553798">
    <property type="component" value="Unassembled WGS sequence"/>
</dbReference>
<keyword evidence="3" id="KW-1185">Reference proteome</keyword>
<evidence type="ECO:0000313" key="3">
    <source>
        <dbReference type="Proteomes" id="UP000553798"/>
    </source>
</evidence>
<dbReference type="GO" id="GO:0005031">
    <property type="term" value="F:tumor necrosis factor receptor activity"/>
    <property type="evidence" value="ECO:0007669"/>
    <property type="project" value="InterPro"/>
</dbReference>
<protein>
    <submittedName>
        <fullName evidence="2">TNR4 factor</fullName>
    </submittedName>
</protein>
<dbReference type="PANTHER" id="PTHR47881">
    <property type="entry name" value="TUMOR NECROSIS FACTOR RECEPTOR SUBFAMILY MEMBER 4"/>
    <property type="match status" value="1"/>
</dbReference>
<accession>A0A7L2ZU28</accession>
<dbReference type="InterPro" id="IPR001368">
    <property type="entry name" value="TNFR/NGFR_Cys_rich_reg"/>
</dbReference>
<evidence type="ECO:0000259" key="1">
    <source>
        <dbReference type="SMART" id="SM00208"/>
    </source>
</evidence>
<dbReference type="Gene3D" id="2.10.50.10">
    <property type="entry name" value="Tumor Necrosis Factor Receptor, subunit A, domain 2"/>
    <property type="match status" value="2"/>
</dbReference>
<sequence length="123" mass="12996">GERMQSRCTASVDTVCSPCQDGYFSSQYHHGLCQSCTVCNTQLGSGIPLGRGEWGFGNPLGRGELGFMPVGIPLGIPLGRECSRCPEGTFSRGGNKKCQPWTNCSSLGKSTLRAGTATEDAQC</sequence>
<dbReference type="EMBL" id="VZTP01025348">
    <property type="protein sequence ID" value="NXT11357.1"/>
    <property type="molecule type" value="Genomic_DNA"/>
</dbReference>
<dbReference type="PANTHER" id="PTHR47881:SF1">
    <property type="entry name" value="TUMOR NECROSIS FACTOR RECEPTOR SUPERFAMILY MEMBER 4"/>
    <property type="match status" value="1"/>
</dbReference>
<dbReference type="SUPFAM" id="SSF57184">
    <property type="entry name" value="Growth factor receptor domain"/>
    <property type="match status" value="1"/>
</dbReference>
<feature type="domain" description="TNFR-Cys" evidence="1">
    <location>
        <begin position="85"/>
        <end position="123"/>
    </location>
</feature>
<name>A0A7L2ZU28_9PASE</name>
<organism evidence="2 3">
    <name type="scientific">Prunella fulvescens</name>
    <name type="common">Brown accentor</name>
    <dbReference type="NCBI Taxonomy" id="670355"/>
    <lineage>
        <taxon>Eukaryota</taxon>
        <taxon>Metazoa</taxon>
        <taxon>Chordata</taxon>
        <taxon>Craniata</taxon>
        <taxon>Vertebrata</taxon>
        <taxon>Euteleostomi</taxon>
        <taxon>Archelosauria</taxon>
        <taxon>Archosauria</taxon>
        <taxon>Dinosauria</taxon>
        <taxon>Saurischia</taxon>
        <taxon>Theropoda</taxon>
        <taxon>Coelurosauria</taxon>
        <taxon>Aves</taxon>
        <taxon>Neognathae</taxon>
        <taxon>Neoaves</taxon>
        <taxon>Telluraves</taxon>
        <taxon>Australaves</taxon>
        <taxon>Passeriformes</taxon>
        <taxon>Passeroidea</taxon>
        <taxon>Prunellidae</taxon>
        <taxon>Prunella</taxon>
    </lineage>
</organism>
<feature type="domain" description="TNFR-Cys" evidence="1">
    <location>
        <begin position="19"/>
        <end position="48"/>
    </location>
</feature>